<comment type="caution">
    <text evidence="7">The sequence shown here is derived from an EMBL/GenBank/DDBJ whole genome shotgun (WGS) entry which is preliminary data.</text>
</comment>
<dbReference type="GO" id="GO:0047804">
    <property type="term" value="F:cysteine-S-conjugate beta-lyase activity"/>
    <property type="evidence" value="ECO:0007669"/>
    <property type="project" value="UniProtKB-EC"/>
</dbReference>
<evidence type="ECO:0000313" key="8">
    <source>
        <dbReference type="Proteomes" id="UP000317998"/>
    </source>
</evidence>
<dbReference type="Gene3D" id="3.40.640.10">
    <property type="entry name" value="Type I PLP-dependent aspartate aminotransferase-like (Major domain)"/>
    <property type="match status" value="1"/>
</dbReference>
<dbReference type="PANTHER" id="PTHR43525:SF2">
    <property type="entry name" value="CYSTATHIONINE BETA-LYASE-RELATED"/>
    <property type="match status" value="1"/>
</dbReference>
<comment type="similarity">
    <text evidence="5">Belongs to the class-II pyridoxal-phosphate-dependent aminotransferase family. MalY/PatB cystathionine beta-lyase subfamily.</text>
</comment>
<proteinExistence type="inferred from homology"/>
<accession>A0A542YI55</accession>
<evidence type="ECO:0000313" key="7">
    <source>
        <dbReference type="EMBL" id="TQL47769.1"/>
    </source>
</evidence>
<gene>
    <name evidence="7" type="ORF">FB562_0839</name>
</gene>
<dbReference type="InterPro" id="IPR004839">
    <property type="entry name" value="Aminotransferase_I/II_large"/>
</dbReference>
<keyword evidence="3" id="KW-0663">Pyridoxal phosphate</keyword>
<dbReference type="OrthoDB" id="3224382at2"/>
<evidence type="ECO:0000259" key="6">
    <source>
        <dbReference type="Pfam" id="PF00155"/>
    </source>
</evidence>
<dbReference type="EMBL" id="VFOM01000001">
    <property type="protein sequence ID" value="TQL47769.1"/>
    <property type="molecule type" value="Genomic_DNA"/>
</dbReference>
<keyword evidence="4 7" id="KW-0456">Lyase</keyword>
<evidence type="ECO:0000256" key="4">
    <source>
        <dbReference type="ARBA" id="ARBA00023239"/>
    </source>
</evidence>
<feature type="domain" description="Aminotransferase class I/classII large" evidence="6">
    <location>
        <begin position="33"/>
        <end position="387"/>
    </location>
</feature>
<dbReference type="InterPro" id="IPR015422">
    <property type="entry name" value="PyrdxlP-dep_Trfase_small"/>
</dbReference>
<evidence type="ECO:0000256" key="5">
    <source>
        <dbReference type="ARBA" id="ARBA00037974"/>
    </source>
</evidence>
<evidence type="ECO:0000256" key="2">
    <source>
        <dbReference type="ARBA" id="ARBA00012224"/>
    </source>
</evidence>
<evidence type="ECO:0000256" key="3">
    <source>
        <dbReference type="ARBA" id="ARBA00022898"/>
    </source>
</evidence>
<dbReference type="RefSeq" id="WP_141879986.1">
    <property type="nucleotide sequence ID" value="NZ_VFOM01000001.1"/>
</dbReference>
<sequence length="395" mass="43176">MAVTAETLDKLRQRTSEKWRSHPDDVLPLFVAELDFPLAEPIAEALHDAVRRSDTGYTAERTELPEAFSEFVLRRWGWRVDPAFVRTTADVSMGIVEVLRRVTEPGDTVIITPPVYAPFYELIAEAGARVAEVPLMLLDTGVGTATEEPDARWELDLDGIDDAFAAGARAMVLCNPHNPLGHPHPRGQLEKLAAIAEKHGATIIADEIHGPLTHSDGHYTPFLTISDAAREYGVAITSASKGWNLAGLKCALMVTASPRMRAVVDGMHQEVFWRTSIFGVQAATAAFRDAEPWLDGAIASLEANRRLLTSLLAERMPEVGYREPRASYLAWLDLRALGWGDDPSRHILENAKVALSSGPTFGAQGTGFARLNFGCSPEVLTEAIDRIANARLARP</sequence>
<dbReference type="CDD" id="cd00609">
    <property type="entry name" value="AAT_like"/>
    <property type="match status" value="1"/>
</dbReference>
<dbReference type="InterPro" id="IPR015421">
    <property type="entry name" value="PyrdxlP-dep_Trfase_major"/>
</dbReference>
<dbReference type="Proteomes" id="UP000317998">
    <property type="component" value="Unassembled WGS sequence"/>
</dbReference>
<reference evidence="7 8" key="1">
    <citation type="submission" date="2019-06" db="EMBL/GenBank/DDBJ databases">
        <title>Sequencing the genomes of 1000 actinobacteria strains.</title>
        <authorList>
            <person name="Klenk H.-P."/>
        </authorList>
    </citation>
    <scope>NUCLEOTIDE SEQUENCE [LARGE SCALE GENOMIC DNA]</scope>
    <source>
        <strain evidence="7 8">DSM 26477</strain>
    </source>
</reference>
<dbReference type="Pfam" id="PF00155">
    <property type="entry name" value="Aminotran_1_2"/>
    <property type="match status" value="1"/>
</dbReference>
<evidence type="ECO:0000256" key="1">
    <source>
        <dbReference type="ARBA" id="ARBA00001933"/>
    </source>
</evidence>
<protein>
    <recommendedName>
        <fullName evidence="2">cysteine-S-conjugate beta-lyase</fullName>
        <ecNumber evidence="2">4.4.1.13</ecNumber>
    </recommendedName>
</protein>
<comment type="cofactor">
    <cofactor evidence="1">
        <name>pyridoxal 5'-phosphate</name>
        <dbReference type="ChEBI" id="CHEBI:597326"/>
    </cofactor>
</comment>
<dbReference type="SUPFAM" id="SSF53383">
    <property type="entry name" value="PLP-dependent transferases"/>
    <property type="match status" value="1"/>
</dbReference>
<dbReference type="InterPro" id="IPR051798">
    <property type="entry name" value="Class-II_PLP-Dep_Aminotrans"/>
</dbReference>
<dbReference type="AlphaFoldDB" id="A0A542YI55"/>
<dbReference type="InterPro" id="IPR015424">
    <property type="entry name" value="PyrdxlP-dep_Trfase"/>
</dbReference>
<name>A0A542YI55_9MICO</name>
<dbReference type="Gene3D" id="3.90.1150.10">
    <property type="entry name" value="Aspartate Aminotransferase, domain 1"/>
    <property type="match status" value="1"/>
</dbReference>
<dbReference type="PANTHER" id="PTHR43525">
    <property type="entry name" value="PROTEIN MALY"/>
    <property type="match status" value="1"/>
</dbReference>
<keyword evidence="8" id="KW-1185">Reference proteome</keyword>
<dbReference type="GO" id="GO:0030170">
    <property type="term" value="F:pyridoxal phosphate binding"/>
    <property type="evidence" value="ECO:0007669"/>
    <property type="project" value="InterPro"/>
</dbReference>
<dbReference type="EC" id="4.4.1.13" evidence="2"/>
<organism evidence="7 8">
    <name type="scientific">Homoserinimonas aerilata</name>
    <dbReference type="NCBI Taxonomy" id="1162970"/>
    <lineage>
        <taxon>Bacteria</taxon>
        <taxon>Bacillati</taxon>
        <taxon>Actinomycetota</taxon>
        <taxon>Actinomycetes</taxon>
        <taxon>Micrococcales</taxon>
        <taxon>Microbacteriaceae</taxon>
        <taxon>Homoserinimonas</taxon>
    </lineage>
</organism>